<dbReference type="PANTHER" id="PTHR11545">
    <property type="entry name" value="RIBOSOMAL PROTEIN L13"/>
    <property type="match status" value="1"/>
</dbReference>
<comment type="similarity">
    <text evidence="1">Belongs to the universal ribosomal protein uL13 family.</text>
</comment>
<dbReference type="InterPro" id="IPR005823">
    <property type="entry name" value="Ribosomal_uL13_bac-type"/>
</dbReference>
<dbReference type="NCBIfam" id="TIGR01066">
    <property type="entry name" value="rplM_bact"/>
    <property type="match status" value="1"/>
</dbReference>
<accession>A0AAD5T572</accession>
<dbReference type="GO" id="GO:0003729">
    <property type="term" value="F:mRNA binding"/>
    <property type="evidence" value="ECO:0007669"/>
    <property type="project" value="TreeGrafter"/>
</dbReference>
<dbReference type="GO" id="GO:0005762">
    <property type="term" value="C:mitochondrial large ribosomal subunit"/>
    <property type="evidence" value="ECO:0007669"/>
    <property type="project" value="TreeGrafter"/>
</dbReference>
<protein>
    <submittedName>
        <fullName evidence="4">54S ribosomal protein L23, mitochondrial</fullName>
    </submittedName>
</protein>
<dbReference type="PANTHER" id="PTHR11545:SF2">
    <property type="entry name" value="LARGE RIBOSOMAL SUBUNIT PROTEIN UL13M"/>
    <property type="match status" value="1"/>
</dbReference>
<evidence type="ECO:0000256" key="3">
    <source>
        <dbReference type="ARBA" id="ARBA00023274"/>
    </source>
</evidence>
<dbReference type="GO" id="GO:0006412">
    <property type="term" value="P:translation"/>
    <property type="evidence" value="ECO:0007669"/>
    <property type="project" value="InterPro"/>
</dbReference>
<sequence>MSSPATSLRGRVWHLVDARDRTLGNLAQRISIALRGKYKPTWNPSDDLGDYVVVINARHIKLTGKKDTDKQYFWHSRWPGGLTQLSHDEFKENHPNGPLKKAIYGMLPKNNLRKVHFSRLRVFAEGDHPYGQNIFRDYQKEALQAAIQLSKKLTSPSLSNDFEVSSKPSYQ</sequence>
<dbReference type="AlphaFoldDB" id="A0AAD5T572"/>
<keyword evidence="2 4" id="KW-0689">Ribosomal protein</keyword>
<dbReference type="GO" id="GO:0017148">
    <property type="term" value="P:negative regulation of translation"/>
    <property type="evidence" value="ECO:0007669"/>
    <property type="project" value="TreeGrafter"/>
</dbReference>
<organism evidence="4 5">
    <name type="scientific">Physocladia obscura</name>
    <dbReference type="NCBI Taxonomy" id="109957"/>
    <lineage>
        <taxon>Eukaryota</taxon>
        <taxon>Fungi</taxon>
        <taxon>Fungi incertae sedis</taxon>
        <taxon>Chytridiomycota</taxon>
        <taxon>Chytridiomycota incertae sedis</taxon>
        <taxon>Chytridiomycetes</taxon>
        <taxon>Chytridiales</taxon>
        <taxon>Chytriomycetaceae</taxon>
        <taxon>Physocladia</taxon>
    </lineage>
</organism>
<evidence type="ECO:0000256" key="2">
    <source>
        <dbReference type="ARBA" id="ARBA00022980"/>
    </source>
</evidence>
<dbReference type="Proteomes" id="UP001211907">
    <property type="component" value="Unassembled WGS sequence"/>
</dbReference>
<dbReference type="Pfam" id="PF00572">
    <property type="entry name" value="Ribosomal_L13"/>
    <property type="match status" value="1"/>
</dbReference>
<dbReference type="EMBL" id="JADGJH010000362">
    <property type="protein sequence ID" value="KAJ3130708.1"/>
    <property type="molecule type" value="Genomic_DNA"/>
</dbReference>
<evidence type="ECO:0000313" key="4">
    <source>
        <dbReference type="EMBL" id="KAJ3130708.1"/>
    </source>
</evidence>
<evidence type="ECO:0000313" key="5">
    <source>
        <dbReference type="Proteomes" id="UP001211907"/>
    </source>
</evidence>
<gene>
    <name evidence="4" type="primary">MRPL23</name>
    <name evidence="4" type="ORF">HK100_007649</name>
</gene>
<dbReference type="PIRSF" id="PIRSF002181">
    <property type="entry name" value="Ribosomal_L13"/>
    <property type="match status" value="1"/>
</dbReference>
<dbReference type="InterPro" id="IPR036899">
    <property type="entry name" value="Ribosomal_uL13_sf"/>
</dbReference>
<reference evidence="4" key="1">
    <citation type="submission" date="2020-05" db="EMBL/GenBank/DDBJ databases">
        <title>Phylogenomic resolution of chytrid fungi.</title>
        <authorList>
            <person name="Stajich J.E."/>
            <person name="Amses K."/>
            <person name="Simmons R."/>
            <person name="Seto K."/>
            <person name="Myers J."/>
            <person name="Bonds A."/>
            <person name="Quandt C.A."/>
            <person name="Barry K."/>
            <person name="Liu P."/>
            <person name="Grigoriev I."/>
            <person name="Longcore J.E."/>
            <person name="James T.Y."/>
        </authorList>
    </citation>
    <scope>NUCLEOTIDE SEQUENCE</scope>
    <source>
        <strain evidence="4">JEL0513</strain>
    </source>
</reference>
<keyword evidence="5" id="KW-1185">Reference proteome</keyword>
<dbReference type="Gene3D" id="3.90.1180.10">
    <property type="entry name" value="Ribosomal protein L13"/>
    <property type="match status" value="1"/>
</dbReference>
<keyword evidence="3" id="KW-0687">Ribonucleoprotein</keyword>
<comment type="caution">
    <text evidence="4">The sequence shown here is derived from an EMBL/GenBank/DDBJ whole genome shotgun (WGS) entry which is preliminary data.</text>
</comment>
<name>A0AAD5T572_9FUNG</name>
<dbReference type="HAMAP" id="MF_01366">
    <property type="entry name" value="Ribosomal_uL13"/>
    <property type="match status" value="1"/>
</dbReference>
<proteinExistence type="inferred from homology"/>
<dbReference type="CDD" id="cd00392">
    <property type="entry name" value="Ribosomal_L13"/>
    <property type="match status" value="1"/>
</dbReference>
<dbReference type="GO" id="GO:0003735">
    <property type="term" value="F:structural constituent of ribosome"/>
    <property type="evidence" value="ECO:0007669"/>
    <property type="project" value="InterPro"/>
</dbReference>
<dbReference type="InterPro" id="IPR005822">
    <property type="entry name" value="Ribosomal_uL13"/>
</dbReference>
<dbReference type="SUPFAM" id="SSF52161">
    <property type="entry name" value="Ribosomal protein L13"/>
    <property type="match status" value="1"/>
</dbReference>
<evidence type="ECO:0000256" key="1">
    <source>
        <dbReference type="ARBA" id="ARBA00006227"/>
    </source>
</evidence>